<gene>
    <name evidence="12" type="ORF">FHS48_002227</name>
</gene>
<dbReference type="RefSeq" id="WP_184263620.1">
    <property type="nucleotide sequence ID" value="NZ_JACIIX010000007.1"/>
</dbReference>
<evidence type="ECO:0000256" key="9">
    <source>
        <dbReference type="ARBA" id="ARBA00023239"/>
    </source>
</evidence>
<evidence type="ECO:0000256" key="3">
    <source>
        <dbReference type="ARBA" id="ARBA00005061"/>
    </source>
</evidence>
<keyword evidence="9 12" id="KW-0456">Lyase</keyword>
<dbReference type="PANTHER" id="PTHR12589:SF7">
    <property type="entry name" value="6-PYRUVOYL TETRAHYDROBIOPTERIN SYNTHASE"/>
    <property type="match status" value="1"/>
</dbReference>
<dbReference type="GO" id="GO:0070497">
    <property type="term" value="F:6-carboxytetrahydropterin synthase activity"/>
    <property type="evidence" value="ECO:0007669"/>
    <property type="project" value="UniProtKB-EC"/>
</dbReference>
<reference evidence="12 13" key="1">
    <citation type="submission" date="2020-08" db="EMBL/GenBank/DDBJ databases">
        <title>Genomic Encyclopedia of Type Strains, Phase IV (KMG-IV): sequencing the most valuable type-strain genomes for metagenomic binning, comparative biology and taxonomic classification.</title>
        <authorList>
            <person name="Goeker M."/>
        </authorList>
    </citation>
    <scope>NUCLEOTIDE SEQUENCE [LARGE SCALE GENOMIC DNA]</scope>
    <source>
        <strain evidence="12 13">DSM 11590</strain>
    </source>
</reference>
<evidence type="ECO:0000256" key="10">
    <source>
        <dbReference type="ARBA" id="ARBA00031449"/>
    </source>
</evidence>
<keyword evidence="13" id="KW-1185">Reference proteome</keyword>
<dbReference type="EC" id="4.1.2.50" evidence="5"/>
<evidence type="ECO:0000313" key="13">
    <source>
        <dbReference type="Proteomes" id="UP000544872"/>
    </source>
</evidence>
<protein>
    <recommendedName>
        <fullName evidence="6">6-carboxy-5,6,7,8-tetrahydropterin synthase</fullName>
        <ecNumber evidence="5">4.1.2.50</ecNumber>
    </recommendedName>
    <alternativeName>
        <fullName evidence="10">Queuosine biosynthesis protein QueD</fullName>
    </alternativeName>
</protein>
<accession>A0A7W9ZFZ2</accession>
<comment type="pathway">
    <text evidence="3">Purine metabolism; 7-cyano-7-deazaguanine biosynthesis.</text>
</comment>
<dbReference type="EMBL" id="JACIIX010000007">
    <property type="protein sequence ID" value="MBB6210802.1"/>
    <property type="molecule type" value="Genomic_DNA"/>
</dbReference>
<evidence type="ECO:0000256" key="6">
    <source>
        <dbReference type="ARBA" id="ARBA00018141"/>
    </source>
</evidence>
<dbReference type="GO" id="GO:0046872">
    <property type="term" value="F:metal ion binding"/>
    <property type="evidence" value="ECO:0007669"/>
    <property type="project" value="UniProtKB-KW"/>
</dbReference>
<dbReference type="Proteomes" id="UP000544872">
    <property type="component" value="Unassembled WGS sequence"/>
</dbReference>
<dbReference type="PANTHER" id="PTHR12589">
    <property type="entry name" value="PYRUVOYL TETRAHYDROBIOPTERIN SYNTHASE"/>
    <property type="match status" value="1"/>
</dbReference>
<keyword evidence="8" id="KW-0862">Zinc</keyword>
<evidence type="ECO:0000256" key="1">
    <source>
        <dbReference type="ARBA" id="ARBA00001947"/>
    </source>
</evidence>
<comment type="similarity">
    <text evidence="4">Belongs to the PTPS family. QueD subfamily.</text>
</comment>
<evidence type="ECO:0000256" key="11">
    <source>
        <dbReference type="ARBA" id="ARBA00048807"/>
    </source>
</evidence>
<dbReference type="AlphaFoldDB" id="A0A7W9ZFZ2"/>
<evidence type="ECO:0000256" key="8">
    <source>
        <dbReference type="ARBA" id="ARBA00022833"/>
    </source>
</evidence>
<dbReference type="Gene3D" id="3.30.479.10">
    <property type="entry name" value="6-pyruvoyl tetrahydropterin synthase/QueD"/>
    <property type="match status" value="1"/>
</dbReference>
<dbReference type="Pfam" id="PF01242">
    <property type="entry name" value="PTPS"/>
    <property type="match status" value="1"/>
</dbReference>
<name>A0A7W9ZFZ2_NOVIT</name>
<evidence type="ECO:0000256" key="4">
    <source>
        <dbReference type="ARBA" id="ARBA00008900"/>
    </source>
</evidence>
<evidence type="ECO:0000256" key="7">
    <source>
        <dbReference type="ARBA" id="ARBA00022723"/>
    </source>
</evidence>
<comment type="caution">
    <text evidence="12">The sequence shown here is derived from an EMBL/GenBank/DDBJ whole genome shotgun (WGS) entry which is preliminary data.</text>
</comment>
<comment type="catalytic activity">
    <reaction evidence="11">
        <text>7,8-dihydroneopterin 3'-triphosphate + H2O = 6-carboxy-5,6,7,8-tetrahydropterin + triphosphate + acetaldehyde + 2 H(+)</text>
        <dbReference type="Rhea" id="RHEA:27966"/>
        <dbReference type="ChEBI" id="CHEBI:15343"/>
        <dbReference type="ChEBI" id="CHEBI:15377"/>
        <dbReference type="ChEBI" id="CHEBI:15378"/>
        <dbReference type="ChEBI" id="CHEBI:18036"/>
        <dbReference type="ChEBI" id="CHEBI:58462"/>
        <dbReference type="ChEBI" id="CHEBI:61032"/>
        <dbReference type="EC" id="4.1.2.50"/>
    </reaction>
</comment>
<evidence type="ECO:0000256" key="2">
    <source>
        <dbReference type="ARBA" id="ARBA00002285"/>
    </source>
</evidence>
<evidence type="ECO:0000313" key="12">
    <source>
        <dbReference type="EMBL" id="MBB6210802.1"/>
    </source>
</evidence>
<dbReference type="SUPFAM" id="SSF55620">
    <property type="entry name" value="Tetrahydrobiopterin biosynthesis enzymes-like"/>
    <property type="match status" value="1"/>
</dbReference>
<proteinExistence type="inferred from homology"/>
<sequence length="180" mass="20407">MSDPARTHYFVTRRIGIDAGHRIMQHGSKCRHIHGHRYEVEATCRALRVHQGGEQDGMVLDFGFLKQEMMDVIDACCDHGFIAQAEDTALLEMFVPEGRDLSVWLAPLAAAVKADGFALTTDTRLGTKLYLLPTAPTAEELARHWYLRLRQRVAERSDGLAVLDRIRVWETPNCWAEYGE</sequence>
<comment type="function">
    <text evidence="2">Catalyzes the conversion of 7,8-dihydroneopterin triphosphate (H2NTP) to 6-carboxy-5,6,7,8-tetrahydropterin (CPH4) and acetaldehyde.</text>
</comment>
<dbReference type="InterPro" id="IPR007115">
    <property type="entry name" value="6-PTP_synth/QueD"/>
</dbReference>
<organism evidence="12 13">
    <name type="scientific">Novispirillum itersonii</name>
    <name type="common">Aquaspirillum itersonii</name>
    <dbReference type="NCBI Taxonomy" id="189"/>
    <lineage>
        <taxon>Bacteria</taxon>
        <taxon>Pseudomonadati</taxon>
        <taxon>Pseudomonadota</taxon>
        <taxon>Alphaproteobacteria</taxon>
        <taxon>Rhodospirillales</taxon>
        <taxon>Novispirillaceae</taxon>
        <taxon>Novispirillum</taxon>
    </lineage>
</organism>
<evidence type="ECO:0000256" key="5">
    <source>
        <dbReference type="ARBA" id="ARBA00012982"/>
    </source>
</evidence>
<comment type="cofactor">
    <cofactor evidence="1">
        <name>Zn(2+)</name>
        <dbReference type="ChEBI" id="CHEBI:29105"/>
    </cofactor>
</comment>
<dbReference type="InterPro" id="IPR038418">
    <property type="entry name" value="6-PTP_synth/QueD_sf"/>
</dbReference>
<dbReference type="UniPathway" id="UPA00391"/>
<keyword evidence="7" id="KW-0479">Metal-binding</keyword>